<organism evidence="3 4">
    <name type="scientific">Nitrosospira briensis</name>
    <dbReference type="NCBI Taxonomy" id="35799"/>
    <lineage>
        <taxon>Bacteria</taxon>
        <taxon>Pseudomonadati</taxon>
        <taxon>Pseudomonadota</taxon>
        <taxon>Betaproteobacteria</taxon>
        <taxon>Nitrosomonadales</taxon>
        <taxon>Nitrosomonadaceae</taxon>
        <taxon>Nitrosospira</taxon>
    </lineage>
</organism>
<proteinExistence type="predicted"/>
<name>A0A1I5EQ43_9PROT</name>
<keyword evidence="4" id="KW-1185">Reference proteome</keyword>
<dbReference type="EMBL" id="FOVJ01000008">
    <property type="protein sequence ID" value="SFO13496.1"/>
    <property type="molecule type" value="Genomic_DNA"/>
</dbReference>
<dbReference type="Gene3D" id="3.40.50.720">
    <property type="entry name" value="NAD(P)-binding Rossmann-like Domain"/>
    <property type="match status" value="1"/>
</dbReference>
<dbReference type="SUPFAM" id="SSF51735">
    <property type="entry name" value="NAD(P)-binding Rossmann-fold domains"/>
    <property type="match status" value="1"/>
</dbReference>
<dbReference type="Proteomes" id="UP000183107">
    <property type="component" value="Unassembled WGS sequence"/>
</dbReference>
<dbReference type="AlphaFoldDB" id="A0A1I5EQ43"/>
<feature type="domain" description="NAD-dependent epimerase/dehydratase" evidence="2">
    <location>
        <begin position="24"/>
        <end position="221"/>
    </location>
</feature>
<reference evidence="4" key="1">
    <citation type="submission" date="2016-10" db="EMBL/GenBank/DDBJ databases">
        <authorList>
            <person name="Varghese N."/>
        </authorList>
    </citation>
    <scope>NUCLEOTIDE SEQUENCE [LARGE SCALE GENOMIC DNA]</scope>
    <source>
        <strain evidence="4">Nsp8</strain>
    </source>
</reference>
<accession>A0A1I5EQ43</accession>
<sequence length="337" mass="37651">MNAMKRRTLLIVGCGDIALRAAPLLQAHYRLLGLYRKPESRDLLRRHGITPVSGDLDIPGSLGKVAGMAHAVLHLAPPPVRGRRDTRTANLLAALAKRPKMKEAILPQRLVYISTSGVYGNCRGAQVDETRLINPQTERALRRADAERQIRGWGLRNGVNVSILRVPGIYADDRLPFARLREGAPVLLPEDDSYTNHIHADDLARILFAALRHAKPGRIYHACDDSDLKMGEYFDLVADRLELPRPPRIPRIHAEARIGPGMLSFMQESRRLTNTRIKHELHVNLRYPTVAECFAEGAAAKAMENSKIGSISRKEKVDPGRPAHQDGTHTHHYQLAR</sequence>
<dbReference type="InterPro" id="IPR001509">
    <property type="entry name" value="Epimerase_deHydtase"/>
</dbReference>
<evidence type="ECO:0000313" key="4">
    <source>
        <dbReference type="Proteomes" id="UP000183107"/>
    </source>
</evidence>
<protein>
    <submittedName>
        <fullName evidence="3">Nucleoside-diphosphate-sugar epimerase</fullName>
    </submittedName>
</protein>
<evidence type="ECO:0000256" key="1">
    <source>
        <dbReference type="SAM" id="MobiDB-lite"/>
    </source>
</evidence>
<dbReference type="InterPro" id="IPR036291">
    <property type="entry name" value="NAD(P)-bd_dom_sf"/>
</dbReference>
<dbReference type="CDD" id="cd05266">
    <property type="entry name" value="SDR_a4"/>
    <property type="match status" value="1"/>
</dbReference>
<feature type="compositionally biased region" description="Basic and acidic residues" evidence="1">
    <location>
        <begin position="312"/>
        <end position="329"/>
    </location>
</feature>
<dbReference type="PANTHER" id="PTHR48079:SF6">
    <property type="entry name" value="NAD(P)-BINDING DOMAIN-CONTAINING PROTEIN-RELATED"/>
    <property type="match status" value="1"/>
</dbReference>
<evidence type="ECO:0000313" key="3">
    <source>
        <dbReference type="EMBL" id="SFO13496.1"/>
    </source>
</evidence>
<gene>
    <name evidence="3" type="ORF">SAMN05216386_2728</name>
</gene>
<dbReference type="PANTHER" id="PTHR48079">
    <property type="entry name" value="PROTEIN YEEZ"/>
    <property type="match status" value="1"/>
</dbReference>
<evidence type="ECO:0000259" key="2">
    <source>
        <dbReference type="Pfam" id="PF01370"/>
    </source>
</evidence>
<feature type="region of interest" description="Disordered" evidence="1">
    <location>
        <begin position="305"/>
        <end position="337"/>
    </location>
</feature>
<dbReference type="STRING" id="1266925.GCA_000619905_01753"/>
<dbReference type="GO" id="GO:0005737">
    <property type="term" value="C:cytoplasm"/>
    <property type="evidence" value="ECO:0007669"/>
    <property type="project" value="TreeGrafter"/>
</dbReference>
<dbReference type="Pfam" id="PF01370">
    <property type="entry name" value="Epimerase"/>
    <property type="match status" value="1"/>
</dbReference>
<dbReference type="InterPro" id="IPR051783">
    <property type="entry name" value="NAD(P)-dependent_oxidoreduct"/>
</dbReference>
<dbReference type="GO" id="GO:0004029">
    <property type="term" value="F:aldehyde dehydrogenase (NAD+) activity"/>
    <property type="evidence" value="ECO:0007669"/>
    <property type="project" value="TreeGrafter"/>
</dbReference>